<name>A0AA36XMR4_9NEIS</name>
<sequence>MVVLLRLKEKLKINSLWLTGQVIRELPSKLLYKIAGKED</sequence>
<protein>
    <submittedName>
        <fullName evidence="1">Uncharacterized protein</fullName>
    </submittedName>
</protein>
<proteinExistence type="predicted"/>
<evidence type="ECO:0000313" key="1">
    <source>
        <dbReference type="EMBL" id="EGQ78090.1"/>
    </source>
</evidence>
<dbReference type="Proteomes" id="UP000004982">
    <property type="component" value="Unassembled WGS sequence"/>
</dbReference>
<gene>
    <name evidence="1" type="ORF">HMPREF9418_0456</name>
</gene>
<organism evidence="1 2">
    <name type="scientific">Neisseria macacae ATCC 33926</name>
    <dbReference type="NCBI Taxonomy" id="997348"/>
    <lineage>
        <taxon>Bacteria</taxon>
        <taxon>Pseudomonadati</taxon>
        <taxon>Pseudomonadota</taxon>
        <taxon>Betaproteobacteria</taxon>
        <taxon>Neisseriales</taxon>
        <taxon>Neisseriaceae</taxon>
        <taxon>Neisseria</taxon>
    </lineage>
</organism>
<accession>A0AA36XMR4</accession>
<reference evidence="1 2" key="1">
    <citation type="submission" date="2011-05" db="EMBL/GenBank/DDBJ databases">
        <authorList>
            <person name="Muzny D."/>
            <person name="Qin X."/>
            <person name="Deng J."/>
            <person name="Jiang H."/>
            <person name="Liu Y."/>
            <person name="Qu J."/>
            <person name="Song X.-Z."/>
            <person name="Zhang L."/>
            <person name="Thornton R."/>
            <person name="Coyle M."/>
            <person name="Francisco L."/>
            <person name="Jackson L."/>
            <person name="Javaid M."/>
            <person name="Korchina V."/>
            <person name="Kovar C."/>
            <person name="Mata R."/>
            <person name="Mathew T."/>
            <person name="Ngo R."/>
            <person name="Nguyen L."/>
            <person name="Nguyen N."/>
            <person name="Okwuonu G."/>
            <person name="Ongeri F."/>
            <person name="Pham C."/>
            <person name="Simmons D."/>
            <person name="Wilczek-Boney K."/>
            <person name="Hale W."/>
            <person name="Jakkamsetti A."/>
            <person name="Pham P."/>
            <person name="Ruth R."/>
            <person name="San Lucas F."/>
            <person name="Warren J."/>
            <person name="Zhang J."/>
            <person name="Zhao Z."/>
            <person name="Zhou C."/>
            <person name="Zhu D."/>
            <person name="Lee S."/>
            <person name="Bess C."/>
            <person name="Blankenburg K."/>
            <person name="Forbes L."/>
            <person name="Fu Q."/>
            <person name="Gubbala S."/>
            <person name="Hirani K."/>
            <person name="Jayaseelan J.C."/>
            <person name="Lara F."/>
            <person name="Munidasa M."/>
            <person name="Palculict T."/>
            <person name="Patil S."/>
            <person name="Pu L.-L."/>
            <person name="Saada N."/>
            <person name="Tang L."/>
            <person name="Weissenberger G."/>
            <person name="Zhu Y."/>
            <person name="Hemphill L."/>
            <person name="Shang Y."/>
            <person name="Youmans B."/>
            <person name="Ayvaz T."/>
            <person name="Ross M."/>
            <person name="Santibanez J."/>
            <person name="Aqrawi P."/>
            <person name="Gross S."/>
            <person name="Joshi V."/>
            <person name="Fowler G."/>
            <person name="Nazareth L."/>
            <person name="Reid J."/>
            <person name="Worley K."/>
            <person name="Petrosino J."/>
            <person name="Highlander S."/>
            <person name="Gibbs R."/>
        </authorList>
    </citation>
    <scope>NUCLEOTIDE SEQUENCE [LARGE SCALE GENOMIC DNA]</scope>
    <source>
        <strain evidence="1 2">ATCC 33926</strain>
    </source>
</reference>
<dbReference type="AlphaFoldDB" id="A0AA36XMR4"/>
<comment type="caution">
    <text evidence="1">The sequence shown here is derived from an EMBL/GenBank/DDBJ whole genome shotgun (WGS) entry which is preliminary data.</text>
</comment>
<dbReference type="EMBL" id="AFQE01000023">
    <property type="protein sequence ID" value="EGQ78090.1"/>
    <property type="molecule type" value="Genomic_DNA"/>
</dbReference>
<evidence type="ECO:0000313" key="2">
    <source>
        <dbReference type="Proteomes" id="UP000004982"/>
    </source>
</evidence>